<sequence>MVVKISARTAIITGGASGIGCETAKQMAKAGYHVIVADINIDRAIEIAEGLSTDSVAFELDVSSQDSWASVMKCAKDVFGGLDILVNCAGIGFADNFEDMPLAHWNAMMSVNLTGTFLGCQNAIKLMNETKNPAAIVNISSVAGLVGGEDIAGYSATKGGVTMLTKSVALYCAGRGYDIRCNSIHPTYVDTEMLDPVVAAFASRQVMLDGMATQIPLGRVAVPSDIAAAILFLCSSDAGMITGHQMVID</sequence>
<comment type="similarity">
    <text evidence="1">Belongs to the short-chain dehydrogenases/reductases (SDR) family.</text>
</comment>
<dbReference type="AlphaFoldDB" id="A0A3B0RGY7"/>
<keyword evidence="2" id="KW-0560">Oxidoreductase</keyword>
<proteinExistence type="inferred from homology"/>
<evidence type="ECO:0000256" key="1">
    <source>
        <dbReference type="ARBA" id="ARBA00006484"/>
    </source>
</evidence>
<evidence type="ECO:0000313" key="2">
    <source>
        <dbReference type="EMBL" id="VAV91142.1"/>
    </source>
</evidence>
<reference evidence="2" key="1">
    <citation type="submission" date="2018-06" db="EMBL/GenBank/DDBJ databases">
        <authorList>
            <person name="Zhirakovskaya E."/>
        </authorList>
    </citation>
    <scope>NUCLEOTIDE SEQUENCE</scope>
</reference>
<dbReference type="PANTHER" id="PTHR42760">
    <property type="entry name" value="SHORT-CHAIN DEHYDROGENASES/REDUCTASES FAMILY MEMBER"/>
    <property type="match status" value="1"/>
</dbReference>
<dbReference type="PROSITE" id="PS51257">
    <property type="entry name" value="PROKAR_LIPOPROTEIN"/>
    <property type="match status" value="1"/>
</dbReference>
<dbReference type="PRINTS" id="PR00080">
    <property type="entry name" value="SDRFAMILY"/>
</dbReference>
<feature type="non-terminal residue" evidence="2">
    <location>
        <position position="249"/>
    </location>
</feature>
<dbReference type="FunFam" id="3.40.50.720:FF:000084">
    <property type="entry name" value="Short-chain dehydrogenase reductase"/>
    <property type="match status" value="1"/>
</dbReference>
<dbReference type="InterPro" id="IPR036291">
    <property type="entry name" value="NAD(P)-bd_dom_sf"/>
</dbReference>
<dbReference type="EMBL" id="UOEJ01000019">
    <property type="protein sequence ID" value="VAV91142.1"/>
    <property type="molecule type" value="Genomic_DNA"/>
</dbReference>
<dbReference type="SUPFAM" id="SSF51735">
    <property type="entry name" value="NAD(P)-binding Rossmann-fold domains"/>
    <property type="match status" value="1"/>
</dbReference>
<dbReference type="Pfam" id="PF13561">
    <property type="entry name" value="adh_short_C2"/>
    <property type="match status" value="1"/>
</dbReference>
<accession>A0A3B0RGY7</accession>
<dbReference type="PRINTS" id="PR00081">
    <property type="entry name" value="GDHRDH"/>
</dbReference>
<protein>
    <submittedName>
        <fullName evidence="2">3-oxoacyl-[acyl-carrier protein] reductase</fullName>
        <ecNumber evidence="2">1.1.1.100</ecNumber>
    </submittedName>
</protein>
<dbReference type="InterPro" id="IPR020904">
    <property type="entry name" value="Sc_DH/Rdtase_CS"/>
</dbReference>
<organism evidence="2">
    <name type="scientific">hydrothermal vent metagenome</name>
    <dbReference type="NCBI Taxonomy" id="652676"/>
    <lineage>
        <taxon>unclassified sequences</taxon>
        <taxon>metagenomes</taxon>
        <taxon>ecological metagenomes</taxon>
    </lineage>
</organism>
<dbReference type="Gene3D" id="3.40.50.720">
    <property type="entry name" value="NAD(P)-binding Rossmann-like Domain"/>
    <property type="match status" value="1"/>
</dbReference>
<dbReference type="GO" id="GO:0004316">
    <property type="term" value="F:3-oxoacyl-[acyl-carrier-protein] reductase (NADPH) activity"/>
    <property type="evidence" value="ECO:0007669"/>
    <property type="project" value="UniProtKB-EC"/>
</dbReference>
<dbReference type="PROSITE" id="PS00061">
    <property type="entry name" value="ADH_SHORT"/>
    <property type="match status" value="1"/>
</dbReference>
<dbReference type="InterPro" id="IPR002347">
    <property type="entry name" value="SDR_fam"/>
</dbReference>
<name>A0A3B0RGY7_9ZZZZ</name>
<gene>
    <name evidence="2" type="ORF">MNBD_ALPHA01-1807</name>
</gene>
<dbReference type="EC" id="1.1.1.100" evidence="2"/>